<dbReference type="Proteomes" id="UP001231736">
    <property type="component" value="Unassembled WGS sequence"/>
</dbReference>
<gene>
    <name evidence="2" type="ORF">QJU97_00435</name>
    <name evidence="3" type="ORF">SAMN05444853_105103</name>
</gene>
<feature type="transmembrane region" description="Helical" evidence="1">
    <location>
        <begin position="47"/>
        <end position="65"/>
    </location>
</feature>
<keyword evidence="1" id="KW-0812">Transmembrane</keyword>
<dbReference type="RefSeq" id="WP_218061398.1">
    <property type="nucleotide sequence ID" value="NZ_CP016180.1"/>
</dbReference>
<keyword evidence="1" id="KW-0472">Membrane</keyword>
<dbReference type="EMBL" id="JASAYT010000001">
    <property type="protein sequence ID" value="MDP8173933.1"/>
    <property type="molecule type" value="Genomic_DNA"/>
</dbReference>
<feature type="transmembrane region" description="Helical" evidence="1">
    <location>
        <begin position="77"/>
        <end position="97"/>
    </location>
</feature>
<name>A0A1H7VS52_9PAST</name>
<accession>A0A1H7VS52</accession>
<dbReference type="STRING" id="97481.SAMN05444853_105103"/>
<dbReference type="PANTHER" id="PTHR36974">
    <property type="entry name" value="MEMBRANE PROTEIN-RELATED"/>
    <property type="match status" value="1"/>
</dbReference>
<reference evidence="4" key="2">
    <citation type="submission" date="2016-10" db="EMBL/GenBank/DDBJ databases">
        <authorList>
            <person name="Varghese N."/>
            <person name="Submissions S."/>
        </authorList>
    </citation>
    <scope>NUCLEOTIDE SEQUENCE [LARGE SCALE GENOMIC DNA]</scope>
    <source>
        <strain evidence="4">DSM 24204</strain>
    </source>
</reference>
<protein>
    <submittedName>
        <fullName evidence="3">Uncharacterized membrane protein</fullName>
    </submittedName>
</protein>
<proteinExistence type="predicted"/>
<dbReference type="AlphaFoldDB" id="A0A1H7VS52"/>
<evidence type="ECO:0000313" key="2">
    <source>
        <dbReference type="EMBL" id="MDP8173933.1"/>
    </source>
</evidence>
<feature type="transmembrane region" description="Helical" evidence="1">
    <location>
        <begin position="7"/>
        <end position="27"/>
    </location>
</feature>
<reference evidence="2" key="3">
    <citation type="journal article" date="2023" name="Front. Microbiol.">
        <title>Phylogeography and host specificity of Pasteurellaceae pathogenic to sea-farmed fish in the north-east Atlantic.</title>
        <authorList>
            <person name="Gulla S."/>
            <person name="Colquhoun D.J."/>
            <person name="Olsen A.B."/>
            <person name="Spilsberg B."/>
            <person name="Lagesen K."/>
            <person name="Aakesson C.P."/>
            <person name="Strom S."/>
            <person name="Manji F."/>
            <person name="Birkbeck T.H."/>
            <person name="Nilsen H.K."/>
        </authorList>
    </citation>
    <scope>NUCLEOTIDE SEQUENCE</scope>
    <source>
        <strain evidence="2">98B1</strain>
    </source>
</reference>
<sequence>MQKIKQYTLIFLRYVLVIFMINAGIQHFLKVDFYMPFVPRFLPFTEFFVYFSAVIEIILGVLLAIRFNHIRPYGKTIATWSALAIFMMFWVFLPIHISDVFMENPAIGTHKLALIRVPIQFVFIGWAWVVYRFLSNR</sequence>
<evidence type="ECO:0000256" key="1">
    <source>
        <dbReference type="SAM" id="Phobius"/>
    </source>
</evidence>
<dbReference type="GeneID" id="83544463"/>
<feature type="transmembrane region" description="Helical" evidence="1">
    <location>
        <begin position="117"/>
        <end position="134"/>
    </location>
</feature>
<keyword evidence="1" id="KW-1133">Transmembrane helix</keyword>
<dbReference type="EMBL" id="FOBN01000005">
    <property type="protein sequence ID" value="SEM12182.1"/>
    <property type="molecule type" value="Genomic_DNA"/>
</dbReference>
<reference evidence="3" key="1">
    <citation type="submission" date="2016-10" db="EMBL/GenBank/DDBJ databases">
        <authorList>
            <person name="de Groot N.N."/>
        </authorList>
    </citation>
    <scope>NUCLEOTIDE SEQUENCE [LARGE SCALE GENOMIC DNA]</scope>
    <source>
        <strain evidence="3">DSM 24204</strain>
    </source>
</reference>
<dbReference type="Proteomes" id="UP000198883">
    <property type="component" value="Unassembled WGS sequence"/>
</dbReference>
<organism evidence="3 4">
    <name type="scientific">Phocoenobacter skyensis</name>
    <dbReference type="NCBI Taxonomy" id="97481"/>
    <lineage>
        <taxon>Bacteria</taxon>
        <taxon>Pseudomonadati</taxon>
        <taxon>Pseudomonadota</taxon>
        <taxon>Gammaproteobacteria</taxon>
        <taxon>Pasteurellales</taxon>
        <taxon>Pasteurellaceae</taxon>
        <taxon>Phocoenobacter</taxon>
    </lineage>
</organism>
<dbReference type="PANTHER" id="PTHR36974:SF1">
    <property type="entry name" value="DOXX FAMILY MEMBRANE PROTEIN"/>
    <property type="match status" value="1"/>
</dbReference>
<evidence type="ECO:0000313" key="3">
    <source>
        <dbReference type="EMBL" id="SEM12182.1"/>
    </source>
</evidence>
<evidence type="ECO:0000313" key="4">
    <source>
        <dbReference type="Proteomes" id="UP000198883"/>
    </source>
</evidence>